<organism evidence="1 2">
    <name type="scientific">Rhizorhapis suberifaciens</name>
    <name type="common">corky root of lettuce</name>
    <dbReference type="NCBI Taxonomy" id="13656"/>
    <lineage>
        <taxon>Bacteria</taxon>
        <taxon>Pseudomonadati</taxon>
        <taxon>Pseudomonadota</taxon>
        <taxon>Alphaproteobacteria</taxon>
        <taxon>Sphingomonadales</taxon>
        <taxon>Sphingomonadaceae</taxon>
        <taxon>Rhizorhapis</taxon>
    </lineage>
</organism>
<proteinExistence type="predicted"/>
<dbReference type="EMBL" id="JACHOV010000006">
    <property type="protein sequence ID" value="MBB4641479.1"/>
    <property type="molecule type" value="Genomic_DNA"/>
</dbReference>
<dbReference type="AlphaFoldDB" id="A0A840HV74"/>
<reference evidence="1 2" key="1">
    <citation type="submission" date="2020-08" db="EMBL/GenBank/DDBJ databases">
        <title>Genomic Encyclopedia of Type Strains, Phase IV (KMG-IV): sequencing the most valuable type-strain genomes for metagenomic binning, comparative biology and taxonomic classification.</title>
        <authorList>
            <person name="Goeker M."/>
        </authorList>
    </citation>
    <scope>NUCLEOTIDE SEQUENCE [LARGE SCALE GENOMIC DNA]</scope>
    <source>
        <strain evidence="1 2">DSM 7465</strain>
    </source>
</reference>
<accession>A0A840HV74</accession>
<name>A0A840HV74_9SPHN</name>
<evidence type="ECO:0000313" key="2">
    <source>
        <dbReference type="Proteomes" id="UP000575068"/>
    </source>
</evidence>
<gene>
    <name evidence="1" type="ORF">HNQ99_001788</name>
</gene>
<comment type="caution">
    <text evidence="1">The sequence shown here is derived from an EMBL/GenBank/DDBJ whole genome shotgun (WGS) entry which is preliminary data.</text>
</comment>
<sequence>MSSFLEEAQALFDEAIMAELTAMLSVSNGAAASAFQADLIDLCAHYRAIITTLPCDLPDAPFNLSLTKRAEWLETNVIKPSERLLTAIDDEKRAMFSTWPYPLTVPEFRNNATLGSELEALRDSAIQLLDSLRAQQSDDAGHSQELRAEVFASIARALRKHSEVQPSRGVYDPELRYRVGNYVDAIRLIFKKITGASDNLDRLIRAEIALPS</sequence>
<evidence type="ECO:0000313" key="1">
    <source>
        <dbReference type="EMBL" id="MBB4641479.1"/>
    </source>
</evidence>
<dbReference type="Proteomes" id="UP000575068">
    <property type="component" value="Unassembled WGS sequence"/>
</dbReference>
<dbReference type="RefSeq" id="WP_184475294.1">
    <property type="nucleotide sequence ID" value="NZ_JACHOV010000006.1"/>
</dbReference>
<protein>
    <submittedName>
        <fullName evidence="1">Uncharacterized protein</fullName>
    </submittedName>
</protein>
<keyword evidence="2" id="KW-1185">Reference proteome</keyword>